<dbReference type="AlphaFoldDB" id="A0A382L8D3"/>
<dbReference type="PANTHER" id="PTHR30534:SF0">
    <property type="entry name" value="FLAGELLAR MOTOR SWITCH PROTEIN FLIG"/>
    <property type="match status" value="1"/>
</dbReference>
<feature type="compositionally biased region" description="Basic and acidic residues" evidence="1">
    <location>
        <begin position="36"/>
        <end position="45"/>
    </location>
</feature>
<feature type="non-terminal residue" evidence="4">
    <location>
        <position position="404"/>
    </location>
</feature>
<accession>A0A382L8D3</accession>
<dbReference type="GO" id="GO:0071973">
    <property type="term" value="P:bacterial-type flagellum-dependent cell motility"/>
    <property type="evidence" value="ECO:0007669"/>
    <property type="project" value="InterPro"/>
</dbReference>
<feature type="non-terminal residue" evidence="4">
    <location>
        <position position="1"/>
    </location>
</feature>
<dbReference type="GO" id="GO:0003774">
    <property type="term" value="F:cytoskeletal motor activity"/>
    <property type="evidence" value="ECO:0007669"/>
    <property type="project" value="InterPro"/>
</dbReference>
<dbReference type="GO" id="GO:0009288">
    <property type="term" value="C:bacterial-type flagellum"/>
    <property type="evidence" value="ECO:0007669"/>
    <property type="project" value="InterPro"/>
</dbReference>
<evidence type="ECO:0000259" key="3">
    <source>
        <dbReference type="Pfam" id="PF14841"/>
    </source>
</evidence>
<sequence length="404" mass="45727">NSYIGEIVPILSGLDYERGDEFVFVPIIPNLPEARSDSEKAKDAVPENLEESQPGEKALAKIETPGDTHEELPFWKTLGPFEWILAAVLLLLLILLIWTLFSISRLRAREAETQDQIRDLKDSPTLPVRQAREEKAVLDKMQQDRQDRVQTALVRDENERVLQEIVKNLVGRPDWCRELIQEMTRDKQSMDQLATLIAVLGPEASRSLFRPQMTEQAYMDLEQLAKEAGANSEDTAEVLKNIRMFLLTKQFLSPEQSFVDPFGFMKTLSPSQISFLLKNEPSRIKAIVMARLDTEKAATILQSISRDERTQVAVELGKMHEMPMELVEKVGFNLAEKARNVPDENSIAVNGVRFVADVLSDSDPVTRQELINGLRVSDQQLSADVESRCFIFESIPVVPNDVLK</sequence>
<protein>
    <recommendedName>
        <fullName evidence="3">Flagellar motor switch protein FliG middle domain-containing protein</fullName>
    </recommendedName>
</protein>
<dbReference type="Gene3D" id="1.10.220.30">
    <property type="match status" value="1"/>
</dbReference>
<dbReference type="InterPro" id="IPR032779">
    <property type="entry name" value="FliG_M"/>
</dbReference>
<gene>
    <name evidence="4" type="ORF">METZ01_LOCUS285840</name>
</gene>
<reference evidence="4" key="1">
    <citation type="submission" date="2018-05" db="EMBL/GenBank/DDBJ databases">
        <authorList>
            <person name="Lanie J.A."/>
            <person name="Ng W.-L."/>
            <person name="Kazmierczak K.M."/>
            <person name="Andrzejewski T.M."/>
            <person name="Davidsen T.M."/>
            <person name="Wayne K.J."/>
            <person name="Tettelin H."/>
            <person name="Glass J.I."/>
            <person name="Rusch D."/>
            <person name="Podicherti R."/>
            <person name="Tsui H.-C.T."/>
            <person name="Winkler M.E."/>
        </authorList>
    </citation>
    <scope>NUCLEOTIDE SEQUENCE</scope>
</reference>
<feature type="transmembrane region" description="Helical" evidence="2">
    <location>
        <begin position="83"/>
        <end position="101"/>
    </location>
</feature>
<keyword evidence="2" id="KW-0812">Transmembrane</keyword>
<name>A0A382L8D3_9ZZZZ</name>
<dbReference type="PANTHER" id="PTHR30534">
    <property type="entry name" value="FLAGELLAR MOTOR SWITCH PROTEIN FLIG"/>
    <property type="match status" value="1"/>
</dbReference>
<dbReference type="GO" id="GO:0006935">
    <property type="term" value="P:chemotaxis"/>
    <property type="evidence" value="ECO:0007669"/>
    <property type="project" value="InterPro"/>
</dbReference>
<dbReference type="Pfam" id="PF14841">
    <property type="entry name" value="FliG_M"/>
    <property type="match status" value="1"/>
</dbReference>
<feature type="domain" description="Flagellar motor switch protein FliG middle" evidence="3">
    <location>
        <begin position="270"/>
        <end position="343"/>
    </location>
</feature>
<dbReference type="InterPro" id="IPR000090">
    <property type="entry name" value="Flg_Motor_Flig"/>
</dbReference>
<keyword evidence="2" id="KW-1133">Transmembrane helix</keyword>
<evidence type="ECO:0000256" key="2">
    <source>
        <dbReference type="SAM" id="Phobius"/>
    </source>
</evidence>
<feature type="region of interest" description="Disordered" evidence="1">
    <location>
        <begin position="36"/>
        <end position="55"/>
    </location>
</feature>
<keyword evidence="2" id="KW-0472">Membrane</keyword>
<evidence type="ECO:0000256" key="1">
    <source>
        <dbReference type="SAM" id="MobiDB-lite"/>
    </source>
</evidence>
<dbReference type="SUPFAM" id="SSF48029">
    <property type="entry name" value="FliG"/>
    <property type="match status" value="1"/>
</dbReference>
<evidence type="ECO:0000313" key="4">
    <source>
        <dbReference type="EMBL" id="SVC32986.1"/>
    </source>
</evidence>
<organism evidence="4">
    <name type="scientific">marine metagenome</name>
    <dbReference type="NCBI Taxonomy" id="408172"/>
    <lineage>
        <taxon>unclassified sequences</taxon>
        <taxon>metagenomes</taxon>
        <taxon>ecological metagenomes</taxon>
    </lineage>
</organism>
<dbReference type="EMBL" id="UINC01085440">
    <property type="protein sequence ID" value="SVC32986.1"/>
    <property type="molecule type" value="Genomic_DNA"/>
</dbReference>
<proteinExistence type="predicted"/>
<dbReference type="InterPro" id="IPR011002">
    <property type="entry name" value="FliG_a-hlx"/>
</dbReference>